<keyword evidence="2" id="KW-0238">DNA-binding</keyword>
<gene>
    <name evidence="5" type="ORF">HMPREF3229_01518</name>
</gene>
<organism evidence="5">
    <name type="scientific">Peptoniphilus harei</name>
    <dbReference type="NCBI Taxonomy" id="54005"/>
    <lineage>
        <taxon>Bacteria</taxon>
        <taxon>Bacillati</taxon>
        <taxon>Bacillota</taxon>
        <taxon>Tissierellia</taxon>
        <taxon>Tissierellales</taxon>
        <taxon>Peptoniphilaceae</taxon>
        <taxon>Peptoniphilus</taxon>
    </lineage>
</organism>
<keyword evidence="1" id="KW-0805">Transcription regulation</keyword>
<reference evidence="5 6" key="1">
    <citation type="submission" date="2016-01" db="EMBL/GenBank/DDBJ databases">
        <authorList>
            <person name="Oliw E.H."/>
        </authorList>
    </citation>
    <scope>NUCLEOTIDE SEQUENCE [LARGE SCALE GENOMIC DNA]</scope>
    <source>
        <strain evidence="5 6">CMW7756A</strain>
    </source>
</reference>
<evidence type="ECO:0000313" key="6">
    <source>
        <dbReference type="Proteomes" id="UP000070174"/>
    </source>
</evidence>
<dbReference type="SMART" id="SM00347">
    <property type="entry name" value="HTH_MARR"/>
    <property type="match status" value="1"/>
</dbReference>
<dbReference type="GO" id="GO:0003677">
    <property type="term" value="F:DNA binding"/>
    <property type="evidence" value="ECO:0007669"/>
    <property type="project" value="UniProtKB-KW"/>
</dbReference>
<sequence>MLDKFNYFSSEVFNIVKNWQKLAGQVMKDFGLNASQLIYMLALYDHDKLNSQELVKISGKDKSDVSRNLNQMIRSGIVEKKSNKKNNYGGSFYLTEKGRLIGSKISEKTMEYIELANKNISRDKKEIFYEVLGALSENIENLTEEKL</sequence>
<dbReference type="GO" id="GO:0003700">
    <property type="term" value="F:DNA-binding transcription factor activity"/>
    <property type="evidence" value="ECO:0007669"/>
    <property type="project" value="InterPro"/>
</dbReference>
<dbReference type="InterPro" id="IPR036388">
    <property type="entry name" value="WH-like_DNA-bd_sf"/>
</dbReference>
<feature type="domain" description="HTH marR-type" evidence="4">
    <location>
        <begin position="1"/>
        <end position="137"/>
    </location>
</feature>
<dbReference type="Pfam" id="PF12802">
    <property type="entry name" value="MarR_2"/>
    <property type="match status" value="1"/>
</dbReference>
<evidence type="ECO:0000313" key="5">
    <source>
        <dbReference type="EMBL" id="KXA28886.1"/>
    </source>
</evidence>
<dbReference type="RefSeq" id="WP_005955132.1">
    <property type="nucleotide sequence ID" value="NZ_JADNMH010000007.1"/>
</dbReference>
<dbReference type="PATRIC" id="fig|54005.3.peg.1481"/>
<dbReference type="PANTHER" id="PTHR42756:SF1">
    <property type="entry name" value="TRANSCRIPTIONAL REPRESSOR OF EMRAB OPERON"/>
    <property type="match status" value="1"/>
</dbReference>
<evidence type="ECO:0000256" key="1">
    <source>
        <dbReference type="ARBA" id="ARBA00023015"/>
    </source>
</evidence>
<protein>
    <submittedName>
        <fullName evidence="5">Transcriptional regulator, MarR family</fullName>
    </submittedName>
</protein>
<dbReference type="InterPro" id="IPR036390">
    <property type="entry name" value="WH_DNA-bd_sf"/>
</dbReference>
<proteinExistence type="predicted"/>
<comment type="caution">
    <text evidence="5">The sequence shown here is derived from an EMBL/GenBank/DDBJ whole genome shotgun (WGS) entry which is preliminary data.</text>
</comment>
<keyword evidence="3" id="KW-0804">Transcription</keyword>
<dbReference type="Gene3D" id="1.10.10.10">
    <property type="entry name" value="Winged helix-like DNA-binding domain superfamily/Winged helix DNA-binding domain"/>
    <property type="match status" value="1"/>
</dbReference>
<evidence type="ECO:0000256" key="2">
    <source>
        <dbReference type="ARBA" id="ARBA00023125"/>
    </source>
</evidence>
<dbReference type="SUPFAM" id="SSF46785">
    <property type="entry name" value="Winged helix' DNA-binding domain"/>
    <property type="match status" value="1"/>
</dbReference>
<dbReference type="AlphaFoldDB" id="A0A133PK11"/>
<dbReference type="Proteomes" id="UP000070174">
    <property type="component" value="Unassembled WGS sequence"/>
</dbReference>
<dbReference type="PROSITE" id="PS50995">
    <property type="entry name" value="HTH_MARR_2"/>
    <property type="match status" value="1"/>
</dbReference>
<name>A0A133PK11_9FIRM</name>
<evidence type="ECO:0000259" key="4">
    <source>
        <dbReference type="PROSITE" id="PS50995"/>
    </source>
</evidence>
<dbReference type="EMBL" id="LRQE01000039">
    <property type="protein sequence ID" value="KXA28886.1"/>
    <property type="molecule type" value="Genomic_DNA"/>
</dbReference>
<evidence type="ECO:0000256" key="3">
    <source>
        <dbReference type="ARBA" id="ARBA00023163"/>
    </source>
</evidence>
<accession>A0A133PK11</accession>
<dbReference type="InterPro" id="IPR000835">
    <property type="entry name" value="HTH_MarR-typ"/>
</dbReference>
<dbReference type="PANTHER" id="PTHR42756">
    <property type="entry name" value="TRANSCRIPTIONAL REGULATOR, MARR"/>
    <property type="match status" value="1"/>
</dbReference>